<dbReference type="PROSITE" id="PS50053">
    <property type="entry name" value="UBIQUITIN_2"/>
    <property type="match status" value="1"/>
</dbReference>
<dbReference type="Pfam" id="PF11976">
    <property type="entry name" value="Rad60-SLD"/>
    <property type="match status" value="1"/>
</dbReference>
<evidence type="ECO:0000313" key="2">
    <source>
        <dbReference type="EMBL" id="KAL3830859.1"/>
    </source>
</evidence>
<dbReference type="Gene3D" id="3.10.20.90">
    <property type="entry name" value="Phosphatidylinositol 3-kinase Catalytic Subunit, Chain A, domain 1"/>
    <property type="match status" value="1"/>
</dbReference>
<dbReference type="InterPro" id="IPR000626">
    <property type="entry name" value="Ubiquitin-like_dom"/>
</dbReference>
<dbReference type="Proteomes" id="UP001634393">
    <property type="component" value="Unassembled WGS sequence"/>
</dbReference>
<protein>
    <recommendedName>
        <fullName evidence="1">Ubiquitin-like domain-containing protein</fullName>
    </recommendedName>
</protein>
<organism evidence="2 3">
    <name type="scientific">Penstemon smallii</name>
    <dbReference type="NCBI Taxonomy" id="265156"/>
    <lineage>
        <taxon>Eukaryota</taxon>
        <taxon>Viridiplantae</taxon>
        <taxon>Streptophyta</taxon>
        <taxon>Embryophyta</taxon>
        <taxon>Tracheophyta</taxon>
        <taxon>Spermatophyta</taxon>
        <taxon>Magnoliopsida</taxon>
        <taxon>eudicotyledons</taxon>
        <taxon>Gunneridae</taxon>
        <taxon>Pentapetalae</taxon>
        <taxon>asterids</taxon>
        <taxon>lamiids</taxon>
        <taxon>Lamiales</taxon>
        <taxon>Plantaginaceae</taxon>
        <taxon>Cheloneae</taxon>
        <taxon>Penstemon</taxon>
    </lineage>
</organism>
<dbReference type="InterPro" id="IPR022617">
    <property type="entry name" value="Rad60/SUMO-like_dom"/>
</dbReference>
<proteinExistence type="predicted"/>
<feature type="domain" description="Ubiquitin-like" evidence="1">
    <location>
        <begin position="8"/>
        <end position="37"/>
    </location>
</feature>
<evidence type="ECO:0000313" key="3">
    <source>
        <dbReference type="Proteomes" id="UP001634393"/>
    </source>
</evidence>
<dbReference type="EMBL" id="JBJXBP010000005">
    <property type="protein sequence ID" value="KAL3830859.1"/>
    <property type="molecule type" value="Genomic_DNA"/>
</dbReference>
<dbReference type="SUPFAM" id="SSF54236">
    <property type="entry name" value="Ubiquitin-like"/>
    <property type="match status" value="1"/>
</dbReference>
<keyword evidence="3" id="KW-1185">Reference proteome</keyword>
<dbReference type="InterPro" id="IPR029071">
    <property type="entry name" value="Ubiquitin-like_domsf"/>
</dbReference>
<gene>
    <name evidence="2" type="ORF">ACJIZ3_019661</name>
</gene>
<name>A0ABD3T1S3_9LAMI</name>
<reference evidence="2 3" key="1">
    <citation type="submission" date="2024-12" db="EMBL/GenBank/DDBJ databases">
        <title>The unique morphological basis and parallel evolutionary history of personate flowers in Penstemon.</title>
        <authorList>
            <person name="Depatie T.H."/>
            <person name="Wessinger C.A."/>
        </authorList>
    </citation>
    <scope>NUCLEOTIDE SEQUENCE [LARGE SCALE GENOMIC DNA]</scope>
    <source>
        <strain evidence="2">WTNN_2</strain>
        <tissue evidence="2">Leaf</tissue>
    </source>
</reference>
<comment type="caution">
    <text evidence="2">The sequence shown here is derived from an EMBL/GenBank/DDBJ whole genome shotgun (WGS) entry which is preliminary data.</text>
</comment>
<dbReference type="AlphaFoldDB" id="A0ABD3T1S3"/>
<sequence length="37" mass="4245">MDLISIVFLFDGRRLQGKPTLDELKMEDGDEIDALLH</sequence>
<evidence type="ECO:0000259" key="1">
    <source>
        <dbReference type="PROSITE" id="PS50053"/>
    </source>
</evidence>
<accession>A0ABD3T1S3</accession>